<comment type="caution">
    <text evidence="1">The sequence shown here is derived from an EMBL/GenBank/DDBJ whole genome shotgun (WGS) entry which is preliminary data.</text>
</comment>
<dbReference type="Proteomes" id="UP000831701">
    <property type="component" value="Chromosome 17"/>
</dbReference>
<evidence type="ECO:0000313" key="1">
    <source>
        <dbReference type="EMBL" id="KAI3359254.1"/>
    </source>
</evidence>
<reference evidence="1" key="1">
    <citation type="submission" date="2022-04" db="EMBL/GenBank/DDBJ databases">
        <title>Jade perch genome.</title>
        <authorList>
            <person name="Chao B."/>
        </authorList>
    </citation>
    <scope>NUCLEOTIDE SEQUENCE</scope>
    <source>
        <strain evidence="1">CB-2022</strain>
    </source>
</reference>
<proteinExistence type="predicted"/>
<dbReference type="EMBL" id="CM041547">
    <property type="protein sequence ID" value="KAI3359254.1"/>
    <property type="molecule type" value="Genomic_DNA"/>
</dbReference>
<name>A0ACB8VUM2_9TELE</name>
<evidence type="ECO:0000313" key="2">
    <source>
        <dbReference type="Proteomes" id="UP000831701"/>
    </source>
</evidence>
<sequence>MKALMLWTGPARSPDLNPIEHIWDIMSRSIHQRHVAPQTVQELADALVQVWEEIPQETIRHLIRKHAQALLSRSTVVMAAHPAAHPASLALLISLAFGATEAIRALKEGPMIDAEGREFKSATFRADVENSSRPQHSEASTVCVYCTEAFMIIEVKADLYKNGCPVSPGELFLGEAEHWQSSQCRAVTAGDSNEYIIEAALQDCGSTSRKTVIYSNKLIISPAAGYHGITRVTNAVVPVSCHYKRTHFVSSGAQQPPLIFSTSAKHPAGNSDFSLKLMTDDWTSERVSTVFFLGDPLHLKASYTGADSGRGRLFIDSCVATLSPDTTSLRTMGKSCSVYNGKMWMGAMMCVDVVTGGKICPWTDGQNLIKYKEQKAVKLHFLDNYTSTEGLKTEDLVNSLQLFDRTSWIFCNGRKNFPGGEETCDEKTWIKTRKKKLKKVVSLICNDILPRGSFVVLFLLMSDVEQPLVETFHEFYAEMNGHDFLAVISESKENYNKWSSLAQVSCHMSSLKEISIVEMPLSHVDATVQSIQIIKNQPNRTLPGSNGAVCFLKSAEEAMLDSLEIISIDQCDETNLEIMTKEEIKEIESYFYRGGKIDWIHFWLADKHKCEAIIQRDAYGEANTIMEKTVHLTKAMRPIESVNIYHHPGSGGSTVARQILWNCGKKIRCAVVRQSKEITTVCEHAVRLREHDKGDKNKCLPVLLLLEDCHADYIDYLRRELGNVIATKKISSSVLCFILLICNRLNNSEKMCRASPSQTVAVTHKLSNAEKPLFSNKREQLEREFDSDFILTFVLMSKDFEHTYIEDFVKNILEKTDHSLPITRLTRFVALLNYYVRDSYISVSHCEASLGIANYVDKARYHAFVDHLSEEAKLIFIHLREGSTHMSSIQIINSLVAGKILSQLSAKFPQSDIAMDLINDKVLLNHRFDRDEFLKFIRALFIRRSKRSRGDPVDTVFSPLIEHVSTEKGGVQKAVDLMKAAYIALGKDPYVAQQLARLLYTNLRFEEALEWAEEAKSLLPCDTFVLDTLGQVYKKWFYHLYDMDVCMEKEPSPERATEIISIALKGISALRASEKTPKKETVSLNSSYYGEVDVGCRLLKFLSGVDVFVNNTGKSELMDYLLTDYIPADVKRPWQKFHGQLKGLQKSLSNALECISEDLSYFQTDISEEDEELDARDPEQVYNPRKWLTRKSAVYAGFFCITPDESDQAVESNSTDMASPPEKLSPFQRQIRTYKLGVGNFTSILSLLYDKNRQRAGEKLETIIGMYPEKLTRNCLDQTELANFILCQIALNCTLPGSSKLMSLEKLQDLSNLRFITSGKKMSTVSALFLLSLLLWPETNNELSSADTEILLSAIDALQRLCWQKSQHVPQRKRKIMTHFFLAKAKGLNKIVHRSAIDKLVKNTRPERKLQWLEGKIWKTEEVKQLLENVEGWTENGNLFVQGGTRGSKIRVFPRYSASLPNGNEKVTFYLGFSFDGVFAFDIQCLFLIPQ</sequence>
<accession>A0ACB8VUM2</accession>
<keyword evidence="2" id="KW-1185">Reference proteome</keyword>
<protein>
    <submittedName>
        <fullName evidence="1">Uncharacterized protein</fullName>
    </submittedName>
</protein>
<gene>
    <name evidence="1" type="ORF">L3Q82_002772</name>
</gene>
<organism evidence="1 2">
    <name type="scientific">Scortum barcoo</name>
    <name type="common">barcoo grunter</name>
    <dbReference type="NCBI Taxonomy" id="214431"/>
    <lineage>
        <taxon>Eukaryota</taxon>
        <taxon>Metazoa</taxon>
        <taxon>Chordata</taxon>
        <taxon>Craniata</taxon>
        <taxon>Vertebrata</taxon>
        <taxon>Euteleostomi</taxon>
        <taxon>Actinopterygii</taxon>
        <taxon>Neopterygii</taxon>
        <taxon>Teleostei</taxon>
        <taxon>Neoteleostei</taxon>
        <taxon>Acanthomorphata</taxon>
        <taxon>Eupercaria</taxon>
        <taxon>Centrarchiformes</taxon>
        <taxon>Terapontoidei</taxon>
        <taxon>Terapontidae</taxon>
        <taxon>Scortum</taxon>
    </lineage>
</organism>